<sequence>MKFLVLSLLLLYTTFYTEAALARGRSGAGPPGVCFIESENILIPNNGSIVKECIKYDCSYPDYIISSCGVALIEGPDGKPCRAAVDLSKPYPDCCVSNNCA</sequence>
<evidence type="ECO:0000256" key="1">
    <source>
        <dbReference type="ARBA" id="ARBA00004613"/>
    </source>
</evidence>
<evidence type="ECO:0000313" key="5">
    <source>
        <dbReference type="Proteomes" id="UP000192223"/>
    </source>
</evidence>
<evidence type="ECO:0000256" key="2">
    <source>
        <dbReference type="ARBA" id="ARBA00022525"/>
    </source>
</evidence>
<evidence type="ECO:0000256" key="3">
    <source>
        <dbReference type="SAM" id="SignalP"/>
    </source>
</evidence>
<keyword evidence="5" id="KW-1185">Reference proteome</keyword>
<dbReference type="KEGG" id="apln:108742302"/>
<dbReference type="SMART" id="SM01318">
    <property type="entry name" value="SVWC"/>
    <property type="match status" value="1"/>
</dbReference>
<dbReference type="FunCoup" id="A0A1W4XKR6">
    <property type="interactions" value="45"/>
</dbReference>
<accession>A0A1W4XKR6</accession>
<dbReference type="Proteomes" id="UP000192223">
    <property type="component" value="Unplaced"/>
</dbReference>
<feature type="signal peptide" evidence="3">
    <location>
        <begin position="1"/>
        <end position="19"/>
    </location>
</feature>
<dbReference type="RefSeq" id="XP_018332970.1">
    <property type="nucleotide sequence ID" value="XM_018477468.2"/>
</dbReference>
<dbReference type="InParanoid" id="A0A1W4XKR6"/>
<comment type="subcellular location">
    <subcellularLocation>
        <location evidence="1">Secreted</location>
    </subcellularLocation>
</comment>
<protein>
    <submittedName>
        <fullName evidence="6">Uncharacterized protein LOC108742302</fullName>
    </submittedName>
</protein>
<organism evidence="5 6">
    <name type="scientific">Agrilus planipennis</name>
    <name type="common">Emerald ash borer</name>
    <name type="synonym">Agrilus marcopoli</name>
    <dbReference type="NCBI Taxonomy" id="224129"/>
    <lineage>
        <taxon>Eukaryota</taxon>
        <taxon>Metazoa</taxon>
        <taxon>Ecdysozoa</taxon>
        <taxon>Arthropoda</taxon>
        <taxon>Hexapoda</taxon>
        <taxon>Insecta</taxon>
        <taxon>Pterygota</taxon>
        <taxon>Neoptera</taxon>
        <taxon>Endopterygota</taxon>
        <taxon>Coleoptera</taxon>
        <taxon>Polyphaga</taxon>
        <taxon>Elateriformia</taxon>
        <taxon>Buprestoidea</taxon>
        <taxon>Buprestidae</taxon>
        <taxon>Agrilinae</taxon>
        <taxon>Agrilus</taxon>
    </lineage>
</organism>
<keyword evidence="2" id="KW-0964">Secreted</keyword>
<gene>
    <name evidence="6" type="primary">LOC108742302</name>
</gene>
<dbReference type="InterPro" id="IPR029277">
    <property type="entry name" value="SVWC_dom"/>
</dbReference>
<evidence type="ECO:0000259" key="4">
    <source>
        <dbReference type="SMART" id="SM01318"/>
    </source>
</evidence>
<dbReference type="GeneID" id="108742302"/>
<name>A0A1W4XKR6_AGRPL</name>
<proteinExistence type="predicted"/>
<feature type="domain" description="Single" evidence="4">
    <location>
        <begin position="34"/>
        <end position="100"/>
    </location>
</feature>
<dbReference type="AlphaFoldDB" id="A0A1W4XKR6"/>
<feature type="chain" id="PRO_5010716418" evidence="3">
    <location>
        <begin position="20"/>
        <end position="101"/>
    </location>
</feature>
<reference evidence="6" key="1">
    <citation type="submission" date="2025-08" db="UniProtKB">
        <authorList>
            <consortium name="RefSeq"/>
        </authorList>
    </citation>
    <scope>IDENTIFICATION</scope>
    <source>
        <tissue evidence="6">Entire body</tissue>
    </source>
</reference>
<keyword evidence="3" id="KW-0732">Signal</keyword>
<evidence type="ECO:0000313" key="6">
    <source>
        <dbReference type="RefSeq" id="XP_018332970.1"/>
    </source>
</evidence>
<dbReference type="GO" id="GO:0005576">
    <property type="term" value="C:extracellular region"/>
    <property type="evidence" value="ECO:0007669"/>
    <property type="project" value="UniProtKB-SubCell"/>
</dbReference>